<feature type="transmembrane region" description="Helical" evidence="6">
    <location>
        <begin position="85"/>
        <end position="118"/>
    </location>
</feature>
<dbReference type="InterPro" id="IPR011020">
    <property type="entry name" value="HTTM-like"/>
</dbReference>
<dbReference type="SMART" id="SM00752">
    <property type="entry name" value="HTTM"/>
    <property type="match status" value="1"/>
</dbReference>
<evidence type="ECO:0000256" key="5">
    <source>
        <dbReference type="SAM" id="MobiDB-lite"/>
    </source>
</evidence>
<dbReference type="InterPro" id="IPR052964">
    <property type="entry name" value="Sporulation_signal_mat"/>
</dbReference>
<evidence type="ECO:0000256" key="4">
    <source>
        <dbReference type="ARBA" id="ARBA00023136"/>
    </source>
</evidence>
<organism evidence="9">
    <name type="scientific">Mycolicibacterium mucogenicum DSM 44124</name>
    <dbReference type="NCBI Taxonomy" id="1226753"/>
    <lineage>
        <taxon>Bacteria</taxon>
        <taxon>Bacillati</taxon>
        <taxon>Actinomycetota</taxon>
        <taxon>Actinomycetes</taxon>
        <taxon>Mycobacteriales</taxon>
        <taxon>Mycobacteriaceae</taxon>
        <taxon>Mycolicibacterium</taxon>
    </lineage>
</organism>
<evidence type="ECO:0000313" key="8">
    <source>
        <dbReference type="EMBL" id="QPG72586.1"/>
    </source>
</evidence>
<feature type="transmembrane region" description="Helical" evidence="6">
    <location>
        <begin position="171"/>
        <end position="189"/>
    </location>
</feature>
<evidence type="ECO:0000313" key="9">
    <source>
        <dbReference type="EMBL" id="TLH56586.1"/>
    </source>
</evidence>
<gene>
    <name evidence="8" type="ORF">C1S78_024690</name>
    <name evidence="9" type="ORF">C1S78_24660</name>
</gene>
<comment type="subcellular location">
    <subcellularLocation>
        <location evidence="1">Endomembrane system</location>
        <topology evidence="1">Multi-pass membrane protein</topology>
    </subcellularLocation>
</comment>
<dbReference type="EMBL" id="POTL01000001">
    <property type="protein sequence ID" value="TLH56586.1"/>
    <property type="molecule type" value="Genomic_DNA"/>
</dbReference>
<evidence type="ECO:0000313" key="10">
    <source>
        <dbReference type="Proteomes" id="UP000309231"/>
    </source>
</evidence>
<feature type="domain" description="HTTM-like" evidence="7">
    <location>
        <begin position="24"/>
        <end position="291"/>
    </location>
</feature>
<dbReference type="EMBL" id="CP062008">
    <property type="protein sequence ID" value="QPG72586.1"/>
    <property type="molecule type" value="Genomic_DNA"/>
</dbReference>
<dbReference type="KEGG" id="mmuc:C1S78_024690"/>
<evidence type="ECO:0000256" key="2">
    <source>
        <dbReference type="ARBA" id="ARBA00022692"/>
    </source>
</evidence>
<dbReference type="PANTHER" id="PTHR39535">
    <property type="entry name" value="SPORULATION-DELAYING PROTEIN SDPB"/>
    <property type="match status" value="1"/>
</dbReference>
<feature type="transmembrane region" description="Helical" evidence="6">
    <location>
        <begin position="226"/>
        <end position="248"/>
    </location>
</feature>
<evidence type="ECO:0000259" key="7">
    <source>
        <dbReference type="SMART" id="SM00752"/>
    </source>
</evidence>
<keyword evidence="10" id="KW-1185">Reference proteome</keyword>
<keyword evidence="4 6" id="KW-0472">Membrane</keyword>
<name>A0A8H2JIT0_MYCMU</name>
<dbReference type="Pfam" id="PF05090">
    <property type="entry name" value="HTTM"/>
    <property type="match status" value="1"/>
</dbReference>
<keyword evidence="3 6" id="KW-1133">Transmembrane helix</keyword>
<sequence>MNAAVEKVQGSTRDAVRAWRTFWFHTEPGYTLGIVRITFGVLAFLWSLELGIDLYDKFAVDGIVPEAPTYPFLWGLFYVYQSHQAFLIGWIVLMVASIVMTVGWHSRLASIVVFVMIMSFERRNPWIFNSGDALIRIISLYLALSPCGAALSLDQRRRTGSFWTAQKIKMWSLRLLQVQVSIIYIGTVISKLHGDTWQNGTAVSYSLRLQDMLILPTPHWMTDTPLVANAMTWGTLLVEFAVGVLVWNKRWRTRVLIAGVFLHLTIMLTMVVGFFSIAMFVLYLSFVPWERSRAIALDVEQRLKALIRRQGHAGMAADDSSDTDVGNDASSIEDVPVSVLSAESANGDKPLSRRDTRAPTASPGVAKGDAVSATPRDAEAPMTLS</sequence>
<evidence type="ECO:0000256" key="6">
    <source>
        <dbReference type="SAM" id="Phobius"/>
    </source>
</evidence>
<feature type="transmembrane region" description="Helical" evidence="6">
    <location>
        <begin position="29"/>
        <end position="48"/>
    </location>
</feature>
<keyword evidence="2 6" id="KW-0812">Transmembrane</keyword>
<reference evidence="8 10" key="2">
    <citation type="journal article" date="2019" name="BMC Evol. Biol.">
        <title>Comparative genomics of Mycobacterium mucogenicum and Mycobacterium neoaurum clade members emphasizing tRNA and non-coding RNA.</title>
        <authorList>
            <person name="Behra P.R.K."/>
            <person name="Pettersson B.M.F."/>
            <person name="Das S."/>
            <person name="Dasgupta S."/>
            <person name="Kirsebom L.A."/>
        </authorList>
    </citation>
    <scope>NUCLEOTIDE SEQUENCE [LARGE SCALE GENOMIC DNA]</scope>
    <source>
        <strain evidence="8 10">DSM 44124</strain>
    </source>
</reference>
<protein>
    <submittedName>
        <fullName evidence="9">HTTM domain-containing protein</fullName>
    </submittedName>
</protein>
<feature type="region of interest" description="Disordered" evidence="5">
    <location>
        <begin position="315"/>
        <end position="385"/>
    </location>
</feature>
<dbReference type="AlphaFoldDB" id="A0A8H2JIT0"/>
<feature type="transmembrane region" description="Helical" evidence="6">
    <location>
        <begin position="133"/>
        <end position="151"/>
    </location>
</feature>
<reference evidence="9" key="1">
    <citation type="submission" date="2018-01" db="EMBL/GenBank/DDBJ databases">
        <title>Comparative genomics of Mycobacterium mucogenicum and Mycobacterium neoaurum clade members emphasizing tRNA and non-coding RNA.</title>
        <authorList>
            <person name="Behra P.R.K."/>
            <person name="Pettersson B.M.F."/>
            <person name="Das S."/>
            <person name="Dasgupta S."/>
            <person name="Kirsebom L.A."/>
        </authorList>
    </citation>
    <scope>NUCLEOTIDE SEQUENCE</scope>
    <source>
        <strain evidence="9">DSM 44124</strain>
    </source>
</reference>
<dbReference type="Proteomes" id="UP000309231">
    <property type="component" value="Chromosome"/>
</dbReference>
<dbReference type="InterPro" id="IPR053934">
    <property type="entry name" value="HTTM_dom"/>
</dbReference>
<dbReference type="GO" id="GO:0012505">
    <property type="term" value="C:endomembrane system"/>
    <property type="evidence" value="ECO:0007669"/>
    <property type="project" value="UniProtKB-SubCell"/>
</dbReference>
<dbReference type="PANTHER" id="PTHR39535:SF2">
    <property type="entry name" value="HTTM DOMAIN-CONTAINING PROTEIN"/>
    <property type="match status" value="1"/>
</dbReference>
<reference evidence="8 10" key="3">
    <citation type="journal article" date="2019" name="Sci. Rep.">
        <title>Insight into the biology of Mycobacterium mucogenicum and Mycobacterium neoaurum clade members.</title>
        <authorList>
            <person name="Behra P.R.K."/>
            <person name="Pettersson B.M.F."/>
            <person name="Ramesh M."/>
            <person name="Dasgupta S."/>
            <person name="Kirsebom L.A."/>
        </authorList>
    </citation>
    <scope>NUCLEOTIDE SEQUENCE [LARGE SCALE GENOMIC DNA]</scope>
    <source>
        <strain evidence="8 10">DSM 44124</strain>
    </source>
</reference>
<proteinExistence type="predicted"/>
<accession>A0A8H2JIT0</accession>
<evidence type="ECO:0000256" key="3">
    <source>
        <dbReference type="ARBA" id="ARBA00022989"/>
    </source>
</evidence>
<feature type="transmembrane region" description="Helical" evidence="6">
    <location>
        <begin position="260"/>
        <end position="286"/>
    </location>
</feature>
<evidence type="ECO:0000256" key="1">
    <source>
        <dbReference type="ARBA" id="ARBA00004127"/>
    </source>
</evidence>